<comment type="catalytic activity">
    <reaction evidence="7 8">
        <text>UDP-alpha-D-glucose + 2 NAD(+) + H2O = UDP-alpha-D-glucuronate + 2 NADH + 3 H(+)</text>
        <dbReference type="Rhea" id="RHEA:23596"/>
        <dbReference type="ChEBI" id="CHEBI:15377"/>
        <dbReference type="ChEBI" id="CHEBI:15378"/>
        <dbReference type="ChEBI" id="CHEBI:57540"/>
        <dbReference type="ChEBI" id="CHEBI:57945"/>
        <dbReference type="ChEBI" id="CHEBI:58052"/>
        <dbReference type="ChEBI" id="CHEBI:58885"/>
        <dbReference type="EC" id="1.1.1.22"/>
    </reaction>
</comment>
<keyword evidence="6 8" id="KW-0520">NAD</keyword>
<organism evidence="10 11">
    <name type="scientific">Candidatus Megaera venefica</name>
    <dbReference type="NCBI Taxonomy" id="2055910"/>
    <lineage>
        <taxon>Bacteria</taxon>
        <taxon>Pseudomonadati</taxon>
        <taxon>Pseudomonadota</taxon>
        <taxon>Alphaproteobacteria</taxon>
        <taxon>Rickettsiales</taxon>
        <taxon>Rickettsiaceae</taxon>
        <taxon>Candidatus Megaera</taxon>
    </lineage>
</organism>
<dbReference type="Gene3D" id="1.20.5.100">
    <property type="entry name" value="Cytochrome c1, transmembrane anchor, C-terminal"/>
    <property type="match status" value="1"/>
</dbReference>
<dbReference type="SUPFAM" id="SSF48179">
    <property type="entry name" value="6-phosphogluconate dehydrogenase C-terminal domain-like"/>
    <property type="match status" value="1"/>
</dbReference>
<dbReference type="EC" id="1.1.1.22" evidence="3 8"/>
<keyword evidence="5 8" id="KW-0560">Oxidoreductase</keyword>
<dbReference type="Gene3D" id="3.40.50.720">
    <property type="entry name" value="NAD(P)-binding Rossmann-like Domain"/>
    <property type="match status" value="2"/>
</dbReference>
<dbReference type="InterPro" id="IPR036291">
    <property type="entry name" value="NAD(P)-bd_dom_sf"/>
</dbReference>
<dbReference type="PANTHER" id="PTHR43750">
    <property type="entry name" value="UDP-GLUCOSE 6-DEHYDROGENASE TUAD"/>
    <property type="match status" value="1"/>
</dbReference>
<dbReference type="InterPro" id="IPR017476">
    <property type="entry name" value="UDP-Glc/GDP-Man"/>
</dbReference>
<dbReference type="Pfam" id="PF00984">
    <property type="entry name" value="UDPG_MGDP_dh"/>
    <property type="match status" value="1"/>
</dbReference>
<dbReference type="PANTHER" id="PTHR43750:SF3">
    <property type="entry name" value="UDP-GLUCOSE 6-DEHYDROGENASE TUAD"/>
    <property type="match status" value="1"/>
</dbReference>
<evidence type="ECO:0000256" key="2">
    <source>
        <dbReference type="ARBA" id="ARBA00006601"/>
    </source>
</evidence>
<protein>
    <recommendedName>
        <fullName evidence="4 8">UDP-glucose 6-dehydrogenase</fullName>
        <ecNumber evidence="3 8">1.1.1.22</ecNumber>
    </recommendedName>
</protein>
<evidence type="ECO:0000313" key="11">
    <source>
        <dbReference type="Proteomes" id="UP001291687"/>
    </source>
</evidence>
<dbReference type="SUPFAM" id="SSF52413">
    <property type="entry name" value="UDP-glucose/GDP-mannose dehydrogenase C-terminal domain"/>
    <property type="match status" value="1"/>
</dbReference>
<dbReference type="InterPro" id="IPR001732">
    <property type="entry name" value="UDP-Glc/GDP-Man_DH_N"/>
</dbReference>
<dbReference type="SUPFAM" id="SSF51735">
    <property type="entry name" value="NAD(P)-binding Rossmann-fold domains"/>
    <property type="match status" value="1"/>
</dbReference>
<evidence type="ECO:0000256" key="1">
    <source>
        <dbReference type="ARBA" id="ARBA00004701"/>
    </source>
</evidence>
<evidence type="ECO:0000256" key="3">
    <source>
        <dbReference type="ARBA" id="ARBA00012954"/>
    </source>
</evidence>
<feature type="domain" description="UDP-glucose/GDP-mannose dehydrogenase C-terminal" evidence="9">
    <location>
        <begin position="314"/>
        <end position="415"/>
    </location>
</feature>
<dbReference type="Proteomes" id="UP001291687">
    <property type="component" value="Unassembled WGS sequence"/>
</dbReference>
<evidence type="ECO:0000256" key="8">
    <source>
        <dbReference type="PIRNR" id="PIRNR000124"/>
    </source>
</evidence>
<evidence type="ECO:0000256" key="5">
    <source>
        <dbReference type="ARBA" id="ARBA00023002"/>
    </source>
</evidence>
<dbReference type="SMART" id="SM00984">
    <property type="entry name" value="UDPG_MGDP_dh_C"/>
    <property type="match status" value="1"/>
</dbReference>
<dbReference type="NCBIfam" id="TIGR03026">
    <property type="entry name" value="NDP-sugDHase"/>
    <property type="match status" value="1"/>
</dbReference>
<comment type="pathway">
    <text evidence="1">Nucleotide-sugar biosynthesis; UDP-alpha-D-glucuronate biosynthesis; UDP-alpha-D-glucuronate from UDP-alpha-D-glucose: step 1/1.</text>
</comment>
<evidence type="ECO:0000256" key="4">
    <source>
        <dbReference type="ARBA" id="ARBA00015132"/>
    </source>
</evidence>
<dbReference type="InterPro" id="IPR014026">
    <property type="entry name" value="UDP-Glc/GDP-Man_DH_dimer"/>
</dbReference>
<evidence type="ECO:0000256" key="6">
    <source>
        <dbReference type="ARBA" id="ARBA00023027"/>
    </source>
</evidence>
<proteinExistence type="inferred from homology"/>
<dbReference type="Pfam" id="PF03720">
    <property type="entry name" value="UDPG_MGDP_dh_C"/>
    <property type="match status" value="1"/>
</dbReference>
<dbReference type="RefSeq" id="WP_322776142.1">
    <property type="nucleotide sequence ID" value="NZ_JARJFB010000007.1"/>
</dbReference>
<dbReference type="InterPro" id="IPR028357">
    <property type="entry name" value="UDPglc_DH_bac"/>
</dbReference>
<dbReference type="InterPro" id="IPR036220">
    <property type="entry name" value="UDP-Glc/GDP-Man_DH_C_sf"/>
</dbReference>
<sequence length="434" mass="47261">MRITLVGTGYVGLVSGVMLSHVGHNVICLDVDKNKVKMLQDKKAPIFEPGLNEYIEKYANTECLHFVYGYDDSIKDSQCVFITVGTPPKSDGDADLSGIFSAVREVCKYVNQDCIIVIKSTVPPGTCSAIQAFIISNGYQNPVVSNPEFLREGCAINDFLKPDRIVVGAESRESLDIMRMVYAPIINDGVAIVETDLTTSELIKYASNTFLANKIAFINEMADLCEIVGADIKTLARGVGLDKRIGESFLKAGPGFGGSCFPKDILALQKLAQKVDSDFLVLDAVIKANSNRPNAMIKKIISAVGGTIAGKKIAVLGLTYKAGTDDLRNSPAVELINKLQEFDALIVAYDPEGMPNVPKYFEKLECANSMIEAIEGADAIIIATEWEEFKAMDLVKVKDLLKTPIIIDLRNILESTDLEINGFKYYSVGKKSGN</sequence>
<evidence type="ECO:0000256" key="7">
    <source>
        <dbReference type="ARBA" id="ARBA00047473"/>
    </source>
</evidence>
<gene>
    <name evidence="10" type="ORF">Megvenef_00192</name>
</gene>
<comment type="similarity">
    <text evidence="2 8">Belongs to the UDP-glucose/GDP-mannose dehydrogenase family.</text>
</comment>
<dbReference type="PIRSF" id="PIRSF000124">
    <property type="entry name" value="UDPglc_GDPman_dh"/>
    <property type="match status" value="1"/>
</dbReference>
<dbReference type="PIRSF" id="PIRSF500134">
    <property type="entry name" value="UDPglc_DH_bac"/>
    <property type="match status" value="1"/>
</dbReference>
<comment type="caution">
    <text evidence="10">The sequence shown here is derived from an EMBL/GenBank/DDBJ whole genome shotgun (WGS) entry which is preliminary data.</text>
</comment>
<dbReference type="InterPro" id="IPR008927">
    <property type="entry name" value="6-PGluconate_DH-like_C_sf"/>
</dbReference>
<evidence type="ECO:0000259" key="9">
    <source>
        <dbReference type="SMART" id="SM00984"/>
    </source>
</evidence>
<reference evidence="10 11" key="1">
    <citation type="submission" date="2023-03" db="EMBL/GenBank/DDBJ databases">
        <title>Host association and intracellularity evolved multiple times independently in the Rickettsiales.</title>
        <authorList>
            <person name="Castelli M."/>
            <person name="Nardi T."/>
            <person name="Gammuto L."/>
            <person name="Bellinzona G."/>
            <person name="Sabaneyeva E."/>
            <person name="Potekhin A."/>
            <person name="Serra V."/>
            <person name="Petroni G."/>
            <person name="Sassera D."/>
        </authorList>
    </citation>
    <scope>NUCLEOTIDE SEQUENCE [LARGE SCALE GENOMIC DNA]</scope>
    <source>
        <strain evidence="10 11">Sr 2-6</strain>
    </source>
</reference>
<dbReference type="EMBL" id="JARJFB010000007">
    <property type="protein sequence ID" value="MEA0970239.1"/>
    <property type="molecule type" value="Genomic_DNA"/>
</dbReference>
<name>A0ABU5NAQ4_9RICK</name>
<accession>A0ABU5NAQ4</accession>
<evidence type="ECO:0000313" key="10">
    <source>
        <dbReference type="EMBL" id="MEA0970239.1"/>
    </source>
</evidence>
<keyword evidence="11" id="KW-1185">Reference proteome</keyword>
<dbReference type="Pfam" id="PF03721">
    <property type="entry name" value="UDPG_MGDP_dh_N"/>
    <property type="match status" value="1"/>
</dbReference>
<dbReference type="InterPro" id="IPR014027">
    <property type="entry name" value="UDP-Glc/GDP-Man_DH_C"/>
</dbReference>